<gene>
    <name evidence="2" type="ORF">HELGO_WM31489</name>
</gene>
<feature type="signal peptide" evidence="1">
    <location>
        <begin position="1"/>
        <end position="22"/>
    </location>
</feature>
<keyword evidence="1" id="KW-0732">Signal</keyword>
<protein>
    <submittedName>
        <fullName evidence="2">Uncharacterized protein</fullName>
    </submittedName>
</protein>
<sequence>MLFMKTLFVLLGVLFCVDFCRAEGSPTYGFLDKTFFCVDIFNGVIAITPLYNPNRGKRDKILLKDLRVNRSTLKH</sequence>
<dbReference type="AlphaFoldDB" id="A0A6S6S3E7"/>
<reference evidence="2" key="1">
    <citation type="submission" date="2020-01" db="EMBL/GenBank/DDBJ databases">
        <authorList>
            <person name="Meier V. D."/>
            <person name="Meier V D."/>
        </authorList>
    </citation>
    <scope>NUCLEOTIDE SEQUENCE</scope>
    <source>
        <strain evidence="2">HLG_WM_MAG_06</strain>
    </source>
</reference>
<evidence type="ECO:0000256" key="1">
    <source>
        <dbReference type="SAM" id="SignalP"/>
    </source>
</evidence>
<organism evidence="2">
    <name type="scientific">uncultured Sulfurovum sp</name>
    <dbReference type="NCBI Taxonomy" id="269237"/>
    <lineage>
        <taxon>Bacteria</taxon>
        <taxon>Pseudomonadati</taxon>
        <taxon>Campylobacterota</taxon>
        <taxon>Epsilonproteobacteria</taxon>
        <taxon>Campylobacterales</taxon>
        <taxon>Sulfurovaceae</taxon>
        <taxon>Sulfurovum</taxon>
        <taxon>environmental samples</taxon>
    </lineage>
</organism>
<proteinExistence type="predicted"/>
<name>A0A6S6S3E7_9BACT</name>
<accession>A0A6S6S3E7</accession>
<dbReference type="EMBL" id="CACVAP010000019">
    <property type="protein sequence ID" value="CAA6799419.1"/>
    <property type="molecule type" value="Genomic_DNA"/>
</dbReference>
<evidence type="ECO:0000313" key="2">
    <source>
        <dbReference type="EMBL" id="CAA6799419.1"/>
    </source>
</evidence>
<feature type="chain" id="PRO_5028304631" evidence="1">
    <location>
        <begin position="23"/>
        <end position="75"/>
    </location>
</feature>